<proteinExistence type="predicted"/>
<dbReference type="EMBL" id="CM039172">
    <property type="protein sequence ID" value="KAH9782193.1"/>
    <property type="molecule type" value="Genomic_DNA"/>
</dbReference>
<keyword evidence="1" id="KW-0548">Nucleotidyltransferase</keyword>
<reference evidence="2" key="1">
    <citation type="journal article" date="2023" name="Hortic. Res.">
        <title>A chromosome-level phased genome enabling allele-level studies in sweet orange: a case study on citrus Huanglongbing tolerance.</title>
        <authorList>
            <person name="Wu B."/>
            <person name="Yu Q."/>
            <person name="Deng Z."/>
            <person name="Duan Y."/>
            <person name="Luo F."/>
            <person name="Gmitter F. Jr."/>
        </authorList>
    </citation>
    <scope>NUCLEOTIDE SEQUENCE [LARGE SCALE GENOMIC DNA]</scope>
    <source>
        <strain evidence="2">cv. Valencia</strain>
    </source>
</reference>
<sequence length="314" mass="35665">MSLPKKIKIFIWRAAKNLLPIAANLWKRKILAQPLCQLCGNALKNIFHALVECRSARRIWKVTEAAVELRSIATQDILSVIQDLERRISKADTEMVAAMFWVAWSARNQVLFKGKREDPRILAAKVEAVVEEFKRVKAQTRKDFDEQKEKIPRGWSPPPLDWCKINVDAAINVKNQCAGLGVVIRDARENFVAVAIKVTKFHGEVTHAEVEAVSWGLSIAKHVELPNIIMESDFQETIDLVNSKKSSRTEIQWEITEVQSKMKEFNAVKVQHISRSCNAIAHSLAKTALESGETAIWKGSYPYKIMYLFNSVNE</sequence>
<accession>A0ACB8M8K5</accession>
<gene>
    <name evidence="1" type="ORF">KPL71_008789</name>
</gene>
<organism evidence="1 2">
    <name type="scientific">Citrus sinensis</name>
    <name type="common">Sweet orange</name>
    <name type="synonym">Citrus aurantium var. sinensis</name>
    <dbReference type="NCBI Taxonomy" id="2711"/>
    <lineage>
        <taxon>Eukaryota</taxon>
        <taxon>Viridiplantae</taxon>
        <taxon>Streptophyta</taxon>
        <taxon>Embryophyta</taxon>
        <taxon>Tracheophyta</taxon>
        <taxon>Spermatophyta</taxon>
        <taxon>Magnoliopsida</taxon>
        <taxon>eudicotyledons</taxon>
        <taxon>Gunneridae</taxon>
        <taxon>Pentapetalae</taxon>
        <taxon>rosids</taxon>
        <taxon>malvids</taxon>
        <taxon>Sapindales</taxon>
        <taxon>Rutaceae</taxon>
        <taxon>Aurantioideae</taxon>
        <taxon>Citrus</taxon>
    </lineage>
</organism>
<keyword evidence="1" id="KW-0808">Transferase</keyword>
<keyword evidence="1" id="KW-0695">RNA-directed DNA polymerase</keyword>
<name>A0ACB8M8K5_CITSI</name>
<comment type="caution">
    <text evidence="1">The sequence shown here is derived from an EMBL/GenBank/DDBJ whole genome shotgun (WGS) entry which is preliminary data.</text>
</comment>
<keyword evidence="2" id="KW-1185">Reference proteome</keyword>
<dbReference type="Proteomes" id="UP000829398">
    <property type="component" value="Chromosome 3"/>
</dbReference>
<evidence type="ECO:0000313" key="2">
    <source>
        <dbReference type="Proteomes" id="UP000829398"/>
    </source>
</evidence>
<protein>
    <submittedName>
        <fullName evidence="1">Reverse transcriptase/RNA-dependent DNA polymerase</fullName>
    </submittedName>
</protein>
<evidence type="ECO:0000313" key="1">
    <source>
        <dbReference type="EMBL" id="KAH9782193.1"/>
    </source>
</evidence>